<dbReference type="Proteomes" id="UP000726737">
    <property type="component" value="Unassembled WGS sequence"/>
</dbReference>
<protein>
    <recommendedName>
        <fullName evidence="3">F-box domain-containing protein</fullName>
    </recommendedName>
</protein>
<dbReference type="EMBL" id="JAAAJA010000431">
    <property type="protein sequence ID" value="KAG0253910.1"/>
    <property type="molecule type" value="Genomic_DNA"/>
</dbReference>
<evidence type="ECO:0008006" key="3">
    <source>
        <dbReference type="Google" id="ProtNLM"/>
    </source>
</evidence>
<keyword evidence="2" id="KW-1185">Reference proteome</keyword>
<dbReference type="OrthoDB" id="2395150at2759"/>
<proteinExistence type="predicted"/>
<evidence type="ECO:0000313" key="1">
    <source>
        <dbReference type="EMBL" id="KAG0253910.1"/>
    </source>
</evidence>
<name>A0A9P6TZH8_9FUNG</name>
<evidence type="ECO:0000313" key="2">
    <source>
        <dbReference type="Proteomes" id="UP000726737"/>
    </source>
</evidence>
<dbReference type="SUPFAM" id="SSF52047">
    <property type="entry name" value="RNI-like"/>
    <property type="match status" value="1"/>
</dbReference>
<accession>A0A9P6TZH8</accession>
<reference evidence="1" key="1">
    <citation type="journal article" date="2020" name="Fungal Divers.">
        <title>Resolving the Mortierellaceae phylogeny through synthesis of multi-gene phylogenetics and phylogenomics.</title>
        <authorList>
            <person name="Vandepol N."/>
            <person name="Liber J."/>
            <person name="Desiro A."/>
            <person name="Na H."/>
            <person name="Kennedy M."/>
            <person name="Barry K."/>
            <person name="Grigoriev I.V."/>
            <person name="Miller A.N."/>
            <person name="O'Donnell K."/>
            <person name="Stajich J.E."/>
            <person name="Bonito G."/>
        </authorList>
    </citation>
    <scope>NUCLEOTIDE SEQUENCE</scope>
    <source>
        <strain evidence="1">KOD948</strain>
    </source>
</reference>
<gene>
    <name evidence="1" type="ORF">BG011_006094</name>
</gene>
<dbReference type="AlphaFoldDB" id="A0A9P6TZH8"/>
<sequence>MELTKRILQQNGGLQTLALQFEHSGNYLKNAGVIETVATLQNLCSLSLTNLRIPTTVFDFLLENTPSLKCLALDSCWTAWDIRMKSPEFQNQLRIRPTDRPYSNITIFRLASPSDDFDSLLRITRYTPKLESLILSDREQPFLRIHSQSPMLEMFCQLIREHCPRLHQLTLDQLQAVDCEGFEKLLSAFSGLTSFTVVSHAPSGRPPMLRLGPTKFHVDWRLQVLAKTAGIGETLETLRIEHPGAMLSIGVEVLKLFPQLRHLYMPNSSLHAKQCLEFKWACTQLETISLTFTGKQGWIPPDRDKETVKNKDEDNQSGTCTQLYEKLQACLAGLRHLRRNDVQYTYYGY</sequence>
<dbReference type="Gene3D" id="3.80.10.10">
    <property type="entry name" value="Ribonuclease Inhibitor"/>
    <property type="match status" value="1"/>
</dbReference>
<dbReference type="InterPro" id="IPR032675">
    <property type="entry name" value="LRR_dom_sf"/>
</dbReference>
<comment type="caution">
    <text evidence="1">The sequence shown here is derived from an EMBL/GenBank/DDBJ whole genome shotgun (WGS) entry which is preliminary data.</text>
</comment>
<organism evidence="1 2">
    <name type="scientific">Mortierella polycephala</name>
    <dbReference type="NCBI Taxonomy" id="41804"/>
    <lineage>
        <taxon>Eukaryota</taxon>
        <taxon>Fungi</taxon>
        <taxon>Fungi incertae sedis</taxon>
        <taxon>Mucoromycota</taxon>
        <taxon>Mortierellomycotina</taxon>
        <taxon>Mortierellomycetes</taxon>
        <taxon>Mortierellales</taxon>
        <taxon>Mortierellaceae</taxon>
        <taxon>Mortierella</taxon>
    </lineage>
</organism>